<keyword evidence="1" id="KW-1133">Transmembrane helix</keyword>
<keyword evidence="3" id="KW-1185">Reference proteome</keyword>
<dbReference type="RefSeq" id="WP_075081804.1">
    <property type="nucleotide sequence ID" value="NZ_CP042912.1"/>
</dbReference>
<feature type="transmembrane region" description="Helical" evidence="1">
    <location>
        <begin position="54"/>
        <end position="74"/>
    </location>
</feature>
<accession>A0A5B9P8E6</accession>
<keyword evidence="1" id="KW-0812">Transmembrane</keyword>
<feature type="transmembrane region" description="Helical" evidence="1">
    <location>
        <begin position="21"/>
        <end position="42"/>
    </location>
</feature>
<gene>
    <name evidence="2" type="ORF">MFFC18_10370</name>
</gene>
<evidence type="ECO:0000313" key="3">
    <source>
        <dbReference type="Proteomes" id="UP000322214"/>
    </source>
</evidence>
<dbReference type="AlphaFoldDB" id="A0A5B9P8E6"/>
<feature type="transmembrane region" description="Helical" evidence="1">
    <location>
        <begin position="86"/>
        <end position="106"/>
    </location>
</feature>
<sequence length="148" mass="16474">MNSIEAAGSGSSKGFPGWWRVVLAIAAVYNLIAGFAMIVFYHEGFRGLGLEKTAFNLPIQLVGMCVALFGVGYWIVSRNPVENRNVLLLGMLSKAIGPLLAVRYILRGDLPVWILIVFFFADLIYLVPFWLIYSRCRSLVTQARSRTA</sequence>
<dbReference type="KEGG" id="mff:MFFC18_10370"/>
<reference evidence="2 3" key="1">
    <citation type="submission" date="2019-08" db="EMBL/GenBank/DDBJ databases">
        <title>Deep-cultivation of Planctomycetes and their phenomic and genomic characterization uncovers novel biology.</title>
        <authorList>
            <person name="Wiegand S."/>
            <person name="Jogler M."/>
            <person name="Boedeker C."/>
            <person name="Pinto D."/>
            <person name="Vollmers J."/>
            <person name="Rivas-Marin E."/>
            <person name="Kohn T."/>
            <person name="Peeters S.H."/>
            <person name="Heuer A."/>
            <person name="Rast P."/>
            <person name="Oberbeckmann S."/>
            <person name="Bunk B."/>
            <person name="Jeske O."/>
            <person name="Meyerdierks A."/>
            <person name="Storesund J.E."/>
            <person name="Kallscheuer N."/>
            <person name="Luecker S."/>
            <person name="Lage O.M."/>
            <person name="Pohl T."/>
            <person name="Merkel B.J."/>
            <person name="Hornburger P."/>
            <person name="Mueller R.-W."/>
            <person name="Bruemmer F."/>
            <person name="Labrenz M."/>
            <person name="Spormann A.M."/>
            <person name="Op den Camp H."/>
            <person name="Overmann J."/>
            <person name="Amann R."/>
            <person name="Jetten M.S.M."/>
            <person name="Mascher T."/>
            <person name="Medema M.H."/>
            <person name="Devos D.P."/>
            <person name="Kaster A.-K."/>
            <person name="Ovreas L."/>
            <person name="Rohde M."/>
            <person name="Galperin M.Y."/>
            <person name="Jogler C."/>
        </authorList>
    </citation>
    <scope>NUCLEOTIDE SEQUENCE [LARGE SCALE GENOMIC DNA]</scope>
    <source>
        <strain evidence="2 3">FC18</strain>
    </source>
</reference>
<evidence type="ECO:0000256" key="1">
    <source>
        <dbReference type="SAM" id="Phobius"/>
    </source>
</evidence>
<dbReference type="EMBL" id="CP042912">
    <property type="protein sequence ID" value="QEG21182.1"/>
    <property type="molecule type" value="Genomic_DNA"/>
</dbReference>
<dbReference type="Proteomes" id="UP000322214">
    <property type="component" value="Chromosome"/>
</dbReference>
<name>A0A5B9P8E6_9BACT</name>
<proteinExistence type="predicted"/>
<protein>
    <submittedName>
        <fullName evidence="2">Uncharacterized protein</fullName>
    </submittedName>
</protein>
<dbReference type="STRING" id="980251.GCA_001642875_01903"/>
<evidence type="ECO:0000313" key="2">
    <source>
        <dbReference type="EMBL" id="QEG21182.1"/>
    </source>
</evidence>
<feature type="transmembrane region" description="Helical" evidence="1">
    <location>
        <begin position="112"/>
        <end position="133"/>
    </location>
</feature>
<dbReference type="OrthoDB" id="1435090at2"/>
<organism evidence="2 3">
    <name type="scientific">Mariniblastus fucicola</name>
    <dbReference type="NCBI Taxonomy" id="980251"/>
    <lineage>
        <taxon>Bacteria</taxon>
        <taxon>Pseudomonadati</taxon>
        <taxon>Planctomycetota</taxon>
        <taxon>Planctomycetia</taxon>
        <taxon>Pirellulales</taxon>
        <taxon>Pirellulaceae</taxon>
        <taxon>Mariniblastus</taxon>
    </lineage>
</organism>
<keyword evidence="1" id="KW-0472">Membrane</keyword>